<feature type="transmembrane region" description="Helical" evidence="9">
    <location>
        <begin position="73"/>
        <end position="91"/>
    </location>
</feature>
<evidence type="ECO:0000256" key="9">
    <source>
        <dbReference type="SAM" id="Phobius"/>
    </source>
</evidence>
<feature type="transmembrane region" description="Helical" evidence="9">
    <location>
        <begin position="141"/>
        <end position="164"/>
    </location>
</feature>
<evidence type="ECO:0000256" key="6">
    <source>
        <dbReference type="ARBA" id="ARBA00022989"/>
    </source>
</evidence>
<organism evidence="10 11">
    <name type="scientific">Dyella ginsengisoli</name>
    <dbReference type="NCBI Taxonomy" id="363848"/>
    <lineage>
        <taxon>Bacteria</taxon>
        <taxon>Pseudomonadati</taxon>
        <taxon>Pseudomonadota</taxon>
        <taxon>Gammaproteobacteria</taxon>
        <taxon>Lysobacterales</taxon>
        <taxon>Rhodanobacteraceae</taxon>
        <taxon>Dyella</taxon>
    </lineage>
</organism>
<keyword evidence="2" id="KW-0813">Transport</keyword>
<comment type="caution">
    <text evidence="10">The sequence shown here is derived from an EMBL/GenBank/DDBJ whole genome shotgun (WGS) entry which is preliminary data.</text>
</comment>
<dbReference type="PANTHER" id="PTHR30574">
    <property type="entry name" value="INNER MEMBRANE PROTEIN YEDE"/>
    <property type="match status" value="1"/>
</dbReference>
<keyword evidence="7 9" id="KW-0472">Membrane</keyword>
<protein>
    <submittedName>
        <fullName evidence="10">YeeE/YedE family protein</fullName>
    </submittedName>
</protein>
<evidence type="ECO:0000256" key="8">
    <source>
        <dbReference type="ARBA" id="ARBA00035655"/>
    </source>
</evidence>
<name>A0ABW8JPI0_9GAMM</name>
<evidence type="ECO:0000256" key="5">
    <source>
        <dbReference type="ARBA" id="ARBA00022692"/>
    </source>
</evidence>
<keyword evidence="4" id="KW-0997">Cell inner membrane</keyword>
<reference evidence="10 11" key="1">
    <citation type="submission" date="2020-10" db="EMBL/GenBank/DDBJ databases">
        <title>Phylogeny of dyella-like bacteria.</title>
        <authorList>
            <person name="Fu J."/>
        </authorList>
    </citation>
    <scope>NUCLEOTIDE SEQUENCE [LARGE SCALE GENOMIC DNA]</scope>
    <source>
        <strain evidence="10 11">Gsoil3046</strain>
    </source>
</reference>
<evidence type="ECO:0000256" key="7">
    <source>
        <dbReference type="ARBA" id="ARBA00023136"/>
    </source>
</evidence>
<evidence type="ECO:0000256" key="4">
    <source>
        <dbReference type="ARBA" id="ARBA00022519"/>
    </source>
</evidence>
<feature type="transmembrane region" description="Helical" evidence="9">
    <location>
        <begin position="111"/>
        <end position="129"/>
    </location>
</feature>
<gene>
    <name evidence="10" type="ORF">ISP17_03585</name>
</gene>
<dbReference type="EMBL" id="JADIKM010000001">
    <property type="protein sequence ID" value="MFK2903032.1"/>
    <property type="molecule type" value="Genomic_DNA"/>
</dbReference>
<keyword evidence="5 9" id="KW-0812">Transmembrane</keyword>
<dbReference type="Proteomes" id="UP001620460">
    <property type="component" value="Unassembled WGS sequence"/>
</dbReference>
<keyword evidence="6 9" id="KW-1133">Transmembrane helix</keyword>
<dbReference type="RefSeq" id="WP_404630144.1">
    <property type="nucleotide sequence ID" value="NZ_JADIKM010000001.1"/>
</dbReference>
<dbReference type="Pfam" id="PF04143">
    <property type="entry name" value="Sulf_transp"/>
    <property type="match status" value="1"/>
</dbReference>
<sequence>MKQRPIWNAHVAGTALGLALLLTFVLTGHGLGASGTPTAIAAVTSNTVAPAATQANGYLGAMVQGGNNPLNSWINWEVLGVLLGALLAAWWSGRMRLRVEGPPKARTPGRLALALAGGILSGFGARVSAGCTSGLGLSGSATLATAGFVFLIGFFGAGLATGLLTRRMWK</sequence>
<proteinExistence type="inferred from homology"/>
<evidence type="ECO:0000313" key="10">
    <source>
        <dbReference type="EMBL" id="MFK2903032.1"/>
    </source>
</evidence>
<keyword evidence="3" id="KW-1003">Cell membrane</keyword>
<evidence type="ECO:0000256" key="2">
    <source>
        <dbReference type="ARBA" id="ARBA00022448"/>
    </source>
</evidence>
<comment type="subcellular location">
    <subcellularLocation>
        <location evidence="1">Cell inner membrane</location>
        <topology evidence="1">Multi-pass membrane protein</topology>
    </subcellularLocation>
</comment>
<evidence type="ECO:0000313" key="11">
    <source>
        <dbReference type="Proteomes" id="UP001620460"/>
    </source>
</evidence>
<dbReference type="InterPro" id="IPR007272">
    <property type="entry name" value="Sulf_transp_TsuA/YedE"/>
</dbReference>
<dbReference type="PANTHER" id="PTHR30574:SF1">
    <property type="entry name" value="SULPHUR TRANSPORT DOMAIN-CONTAINING PROTEIN"/>
    <property type="match status" value="1"/>
</dbReference>
<evidence type="ECO:0000256" key="3">
    <source>
        <dbReference type="ARBA" id="ARBA00022475"/>
    </source>
</evidence>
<keyword evidence="11" id="KW-1185">Reference proteome</keyword>
<comment type="similarity">
    <text evidence="8">Belongs to the TsuA/YedE (TC 9.B.102) family.</text>
</comment>
<evidence type="ECO:0000256" key="1">
    <source>
        <dbReference type="ARBA" id="ARBA00004429"/>
    </source>
</evidence>
<accession>A0ABW8JPI0</accession>